<dbReference type="SUPFAM" id="SSF53098">
    <property type="entry name" value="Ribonuclease H-like"/>
    <property type="match status" value="1"/>
</dbReference>
<protein>
    <submittedName>
        <fullName evidence="6">Ribonuclease H-like domain-containing protein</fullName>
    </submittedName>
</protein>
<keyword evidence="2" id="KW-0378">Hydrolase</keyword>
<dbReference type="Pfam" id="PF00929">
    <property type="entry name" value="RNase_T"/>
    <property type="match status" value="1"/>
</dbReference>
<keyword evidence="1" id="KW-0540">Nuclease</keyword>
<comment type="caution">
    <text evidence="6">The sequence shown here is derived from an EMBL/GenBank/DDBJ whole genome shotgun (WGS) entry which is preliminary data.</text>
</comment>
<keyword evidence="7" id="KW-1185">Reference proteome</keyword>
<dbReference type="GO" id="GO:0003676">
    <property type="term" value="F:nucleic acid binding"/>
    <property type="evidence" value="ECO:0007669"/>
    <property type="project" value="InterPro"/>
</dbReference>
<dbReference type="EMBL" id="JARJCW010000011">
    <property type="protein sequence ID" value="KAJ7219074.1"/>
    <property type="molecule type" value="Genomic_DNA"/>
</dbReference>
<keyword evidence="4" id="KW-0812">Transmembrane</keyword>
<dbReference type="InterPro" id="IPR012337">
    <property type="entry name" value="RNaseH-like_sf"/>
</dbReference>
<evidence type="ECO:0000256" key="1">
    <source>
        <dbReference type="ARBA" id="ARBA00022722"/>
    </source>
</evidence>
<evidence type="ECO:0000256" key="2">
    <source>
        <dbReference type="ARBA" id="ARBA00022801"/>
    </source>
</evidence>
<dbReference type="GO" id="GO:0000175">
    <property type="term" value="F:3'-5'-RNA exonuclease activity"/>
    <property type="evidence" value="ECO:0007669"/>
    <property type="project" value="InterPro"/>
</dbReference>
<name>A0AAD6VQC7_9AGAR</name>
<dbReference type="PANTHER" id="PTHR23044:SF61">
    <property type="entry name" value="3'-5' EXORIBONUCLEASE 1-RELATED"/>
    <property type="match status" value="1"/>
</dbReference>
<proteinExistence type="predicted"/>
<dbReference type="InterPro" id="IPR036397">
    <property type="entry name" value="RNaseH_sf"/>
</dbReference>
<gene>
    <name evidence="6" type="ORF">GGX14DRAFT_589819</name>
</gene>
<dbReference type="Proteomes" id="UP001219525">
    <property type="component" value="Unassembled WGS sequence"/>
</dbReference>
<keyword evidence="4" id="KW-1133">Transmembrane helix</keyword>
<dbReference type="InterPro" id="IPR047201">
    <property type="entry name" value="ERI-1_3'hExo-like"/>
</dbReference>
<keyword evidence="3" id="KW-0269">Exonuclease</keyword>
<dbReference type="Gene3D" id="3.30.420.10">
    <property type="entry name" value="Ribonuclease H-like superfamily/Ribonuclease H"/>
    <property type="match status" value="1"/>
</dbReference>
<dbReference type="AlphaFoldDB" id="A0AAD6VQC7"/>
<sequence>MPIITLWHIWAWFPVAMLFSLCYFYFRNSVSEELQPARTQSKVATSGAPYDAFLVFDVEATCQQGTDFAYPNEIIEFPVCLMMWKDRNGDKARQLELIDEFRSFVKPSWRPMLSQFCKDLTGITQEQVDAASDFPTVLRSFRAFLVQHKLIGKNGKRRLKFCWCSDGPWDIRDFVVKQCFISKMQLPDWMSGDVLDVRQLVTVHTALRKRGPSRTLNIPAQLSAFGLPPFQGRLHSGIDDTRNLARILKQLALENVRLQPNTPINLRRRWYWMGKSGQILEDRL</sequence>
<organism evidence="6 7">
    <name type="scientific">Mycena pura</name>
    <dbReference type="NCBI Taxonomy" id="153505"/>
    <lineage>
        <taxon>Eukaryota</taxon>
        <taxon>Fungi</taxon>
        <taxon>Dikarya</taxon>
        <taxon>Basidiomycota</taxon>
        <taxon>Agaricomycotina</taxon>
        <taxon>Agaricomycetes</taxon>
        <taxon>Agaricomycetidae</taxon>
        <taxon>Agaricales</taxon>
        <taxon>Marasmiineae</taxon>
        <taxon>Mycenaceae</taxon>
        <taxon>Mycena</taxon>
    </lineage>
</organism>
<evidence type="ECO:0000259" key="5">
    <source>
        <dbReference type="SMART" id="SM00479"/>
    </source>
</evidence>
<dbReference type="PANTHER" id="PTHR23044">
    <property type="entry name" value="3'-5' EXONUCLEASE ERI1-RELATED"/>
    <property type="match status" value="1"/>
</dbReference>
<accession>A0AAD6VQC7</accession>
<keyword evidence="4" id="KW-0472">Membrane</keyword>
<evidence type="ECO:0000313" key="7">
    <source>
        <dbReference type="Proteomes" id="UP001219525"/>
    </source>
</evidence>
<dbReference type="SMART" id="SM00479">
    <property type="entry name" value="EXOIII"/>
    <property type="match status" value="1"/>
</dbReference>
<reference evidence="6" key="1">
    <citation type="submission" date="2023-03" db="EMBL/GenBank/DDBJ databases">
        <title>Massive genome expansion in bonnet fungi (Mycena s.s.) driven by repeated elements and novel gene families across ecological guilds.</title>
        <authorList>
            <consortium name="Lawrence Berkeley National Laboratory"/>
            <person name="Harder C.B."/>
            <person name="Miyauchi S."/>
            <person name="Viragh M."/>
            <person name="Kuo A."/>
            <person name="Thoen E."/>
            <person name="Andreopoulos B."/>
            <person name="Lu D."/>
            <person name="Skrede I."/>
            <person name="Drula E."/>
            <person name="Henrissat B."/>
            <person name="Morin E."/>
            <person name="Kohler A."/>
            <person name="Barry K."/>
            <person name="LaButti K."/>
            <person name="Morin E."/>
            <person name="Salamov A."/>
            <person name="Lipzen A."/>
            <person name="Mereny Z."/>
            <person name="Hegedus B."/>
            <person name="Baldrian P."/>
            <person name="Stursova M."/>
            <person name="Weitz H."/>
            <person name="Taylor A."/>
            <person name="Grigoriev I.V."/>
            <person name="Nagy L.G."/>
            <person name="Martin F."/>
            <person name="Kauserud H."/>
        </authorList>
    </citation>
    <scope>NUCLEOTIDE SEQUENCE</scope>
    <source>
        <strain evidence="6">9144</strain>
    </source>
</reference>
<feature type="domain" description="Exonuclease" evidence="5">
    <location>
        <begin position="52"/>
        <end position="257"/>
    </location>
</feature>
<dbReference type="CDD" id="cd06133">
    <property type="entry name" value="ERI-1_3'hExo_like"/>
    <property type="match status" value="1"/>
</dbReference>
<evidence type="ECO:0000256" key="3">
    <source>
        <dbReference type="ARBA" id="ARBA00022839"/>
    </source>
</evidence>
<evidence type="ECO:0000313" key="6">
    <source>
        <dbReference type="EMBL" id="KAJ7219074.1"/>
    </source>
</evidence>
<feature type="transmembrane region" description="Helical" evidence="4">
    <location>
        <begin position="6"/>
        <end position="26"/>
    </location>
</feature>
<dbReference type="InterPro" id="IPR051274">
    <property type="entry name" value="3-5_Exoribonuclease"/>
</dbReference>
<evidence type="ECO:0000256" key="4">
    <source>
        <dbReference type="SAM" id="Phobius"/>
    </source>
</evidence>
<dbReference type="InterPro" id="IPR013520">
    <property type="entry name" value="Ribonucl_H"/>
</dbReference>